<organism evidence="1">
    <name type="scientific">Thermogemmatispora argillosa</name>
    <dbReference type="NCBI Taxonomy" id="2045280"/>
    <lineage>
        <taxon>Bacteria</taxon>
        <taxon>Bacillati</taxon>
        <taxon>Chloroflexota</taxon>
        <taxon>Ktedonobacteria</taxon>
        <taxon>Thermogemmatisporales</taxon>
        <taxon>Thermogemmatisporaceae</taxon>
        <taxon>Thermogemmatispora</taxon>
    </lineage>
</organism>
<name>A0A455SY25_9CHLR</name>
<reference evidence="1" key="1">
    <citation type="submission" date="2018-12" db="EMBL/GenBank/DDBJ databases">
        <title>Novel natural products biosynthetic potential of the class Ktedonobacteria.</title>
        <authorList>
            <person name="Zheng Y."/>
            <person name="Saitou A."/>
            <person name="Wang C.M."/>
            <person name="Toyoda A."/>
            <person name="Minakuchi Y."/>
            <person name="Sekiguchi Y."/>
            <person name="Ueda K."/>
            <person name="Takano H."/>
            <person name="Sakai Y."/>
            <person name="Yokota A."/>
            <person name="Yabe S."/>
        </authorList>
    </citation>
    <scope>NUCLEOTIDE SEQUENCE</scope>
    <source>
        <strain evidence="1">A3-2</strain>
    </source>
</reference>
<sequence length="54" mass="6065">MPRAFTNLTDFLEVNKLQIAAHVESTSSREGLWAIPEGREEAEEAALYEEEGDL</sequence>
<protein>
    <submittedName>
        <fullName evidence="1">Uncharacterized protein</fullName>
    </submittedName>
</protein>
<accession>A0A455SY25</accession>
<dbReference type="EMBL" id="AP019377">
    <property type="protein sequence ID" value="BBH92071.1"/>
    <property type="molecule type" value="Genomic_DNA"/>
</dbReference>
<evidence type="ECO:0000313" key="1">
    <source>
        <dbReference type="EMBL" id="BBH92071.1"/>
    </source>
</evidence>
<proteinExistence type="predicted"/>
<dbReference type="AlphaFoldDB" id="A0A455SY25"/>
<gene>
    <name evidence="1" type="ORF">KTA_02700</name>
</gene>